<keyword evidence="2" id="KW-1185">Reference proteome</keyword>
<evidence type="ECO:0000313" key="1">
    <source>
        <dbReference type="EMBL" id="EET60814.1"/>
    </source>
</evidence>
<evidence type="ECO:0000313" key="2">
    <source>
        <dbReference type="Proteomes" id="UP000005561"/>
    </source>
</evidence>
<dbReference type="Proteomes" id="UP000005561">
    <property type="component" value="Unassembled WGS sequence"/>
</dbReference>
<dbReference type="AlphaFoldDB" id="C6LF75"/>
<dbReference type="EMBL" id="ACCL02000009">
    <property type="protein sequence ID" value="EET60814.1"/>
    <property type="molecule type" value="Genomic_DNA"/>
</dbReference>
<reference evidence="1" key="1">
    <citation type="submission" date="2009-07" db="EMBL/GenBank/DDBJ databases">
        <authorList>
            <person name="Weinstock G."/>
            <person name="Sodergren E."/>
            <person name="Clifton S."/>
            <person name="Fulton L."/>
            <person name="Fulton B."/>
            <person name="Courtney L."/>
            <person name="Fronick C."/>
            <person name="Harrison M."/>
            <person name="Strong C."/>
            <person name="Farmer C."/>
            <person name="Delahaunty K."/>
            <person name="Markovic C."/>
            <person name="Hall O."/>
            <person name="Minx P."/>
            <person name="Tomlinson C."/>
            <person name="Mitreva M."/>
            <person name="Nelson J."/>
            <person name="Hou S."/>
            <person name="Wollam A."/>
            <person name="Pepin K.H."/>
            <person name="Johnson M."/>
            <person name="Bhonagiri V."/>
            <person name="Nash W.E."/>
            <person name="Warren W."/>
            <person name="Chinwalla A."/>
            <person name="Mardis E.R."/>
            <person name="Wilson R.K."/>
        </authorList>
    </citation>
    <scope>NUCLEOTIDE SEQUENCE [LARGE SCALE GENOMIC DNA]</scope>
    <source>
        <strain evidence="1">DSM 14469</strain>
    </source>
</reference>
<sequence length="43" mass="5224">MGKRHIAIRQIYCEADRTEELFRIHSESVKVWNSYLKQQEDKS</sequence>
<proteinExistence type="predicted"/>
<accession>C6LF75</accession>
<organism evidence="1 2">
    <name type="scientific">Marvinbryantia formatexigens DSM 14469</name>
    <dbReference type="NCBI Taxonomy" id="478749"/>
    <lineage>
        <taxon>Bacteria</taxon>
        <taxon>Bacillati</taxon>
        <taxon>Bacillota</taxon>
        <taxon>Clostridia</taxon>
        <taxon>Lachnospirales</taxon>
        <taxon>Lachnospiraceae</taxon>
        <taxon>Marvinbryantia</taxon>
    </lineage>
</organism>
<protein>
    <submittedName>
        <fullName evidence="1">Uncharacterized protein</fullName>
    </submittedName>
</protein>
<comment type="caution">
    <text evidence="1">The sequence shown here is derived from an EMBL/GenBank/DDBJ whole genome shotgun (WGS) entry which is preliminary data.</text>
</comment>
<name>C6LF75_9FIRM</name>
<gene>
    <name evidence="1" type="ORF">BRYFOR_07277</name>
</gene>